<dbReference type="eggNOG" id="COG3712">
    <property type="taxonomic scope" value="Bacteria"/>
</dbReference>
<dbReference type="PANTHER" id="PTHR30273:SF2">
    <property type="entry name" value="PROTEIN FECR"/>
    <property type="match status" value="1"/>
</dbReference>
<dbReference type="Pfam" id="PF16344">
    <property type="entry name" value="FecR_C"/>
    <property type="match status" value="1"/>
</dbReference>
<dbReference type="KEGG" id="sli:Slin_3959"/>
<proteinExistence type="predicted"/>
<dbReference type="STRING" id="504472.Slin_3959"/>
<dbReference type="InterPro" id="IPR006860">
    <property type="entry name" value="FecR"/>
</dbReference>
<dbReference type="Proteomes" id="UP000002028">
    <property type="component" value="Chromosome"/>
</dbReference>
<dbReference type="GO" id="GO:0016989">
    <property type="term" value="F:sigma factor antagonist activity"/>
    <property type="evidence" value="ECO:0007669"/>
    <property type="project" value="TreeGrafter"/>
</dbReference>
<dbReference type="InterPro" id="IPR012373">
    <property type="entry name" value="Ferrdict_sens_TM"/>
</dbReference>
<protein>
    <submittedName>
        <fullName evidence="3">Anti-FecI sigma factor, FecR</fullName>
    </submittedName>
</protein>
<dbReference type="Pfam" id="PF04773">
    <property type="entry name" value="FecR"/>
    <property type="match status" value="1"/>
</dbReference>
<reference evidence="3 4" key="1">
    <citation type="journal article" date="2010" name="Stand. Genomic Sci.">
        <title>Complete genome sequence of Spirosoma linguale type strain (1).</title>
        <authorList>
            <person name="Lail K."/>
            <person name="Sikorski J."/>
            <person name="Saunders E."/>
            <person name="Lapidus A."/>
            <person name="Glavina Del Rio T."/>
            <person name="Copeland A."/>
            <person name="Tice H."/>
            <person name="Cheng J.-F."/>
            <person name="Lucas S."/>
            <person name="Nolan M."/>
            <person name="Bruce D."/>
            <person name="Goodwin L."/>
            <person name="Pitluck S."/>
            <person name="Ivanova N."/>
            <person name="Mavromatis K."/>
            <person name="Ovchinnikova G."/>
            <person name="Pati A."/>
            <person name="Chen A."/>
            <person name="Palaniappan K."/>
            <person name="Land M."/>
            <person name="Hauser L."/>
            <person name="Chang Y.-J."/>
            <person name="Jeffries C.D."/>
            <person name="Chain P."/>
            <person name="Brettin T."/>
            <person name="Detter J.C."/>
            <person name="Schuetze A."/>
            <person name="Rohde M."/>
            <person name="Tindall B.J."/>
            <person name="Goeker M."/>
            <person name="Bristow J."/>
            <person name="Eisen J.A."/>
            <person name="Markowitz V."/>
            <person name="Hugenholtz P."/>
            <person name="Kyrpides N.C."/>
            <person name="Klenk H.-P."/>
            <person name="Chen F."/>
        </authorList>
    </citation>
    <scope>NUCLEOTIDE SEQUENCE [LARGE SCALE GENOMIC DNA]</scope>
    <source>
        <strain evidence="4">ATCC 33905 / DSM 74 / LMG 10896 / Claus 1</strain>
    </source>
</reference>
<dbReference type="Gene3D" id="2.60.120.1440">
    <property type="match status" value="1"/>
</dbReference>
<dbReference type="PIRSF" id="PIRSF018266">
    <property type="entry name" value="FecR"/>
    <property type="match status" value="1"/>
</dbReference>
<keyword evidence="4" id="KW-1185">Reference proteome</keyword>
<dbReference type="AlphaFoldDB" id="D2QIM3"/>
<dbReference type="InterPro" id="IPR032508">
    <property type="entry name" value="FecR_C"/>
</dbReference>
<accession>D2QIM3</accession>
<dbReference type="PANTHER" id="PTHR30273">
    <property type="entry name" value="PERIPLASMIC SIGNAL SENSOR AND SIGMA FACTOR ACTIVATOR FECR-RELATED"/>
    <property type="match status" value="1"/>
</dbReference>
<evidence type="ECO:0000259" key="2">
    <source>
        <dbReference type="Pfam" id="PF16344"/>
    </source>
</evidence>
<sequence>MSMQEYRDMEPEELALDSSFQRWQLSHDPTANSLWEAWLAQNPDKTELVDKAASLLISLHTTYSEHIAERVPISEHEVQEEISRLHMALEDREVPIIAVSWFRSWPVRYGVAASVLVLLGLFGWSQLRPSANKTPETYTELVALAPEPLSEISNSSDKPLQVNLPDKSTITLYPKSRVSYDKQFAGTRREIYLSGKGFFEVVKNPAKPFYVYANGLVTKVLGTSFTVQAYEGAKQMKVVVRTGKVAVFTQKQVAEQPRKETYKLDGIVLTPNQQIVFSTEKTQIKKSLVDNPVLLEQAPQKQLFTFKRTPIADVFATLEQSYGVPIAFDKDLMRACYLTASFTDEPLFEKLDLICRTINATYKQVDGTIQISSNGC</sequence>
<evidence type="ECO:0000313" key="3">
    <source>
        <dbReference type="EMBL" id="ADB39949.1"/>
    </source>
</evidence>
<dbReference type="HOGENOM" id="CLU_050192_2_1_10"/>
<organism evidence="3 4">
    <name type="scientific">Spirosoma linguale (strain ATCC 33905 / DSM 74 / LMG 10896 / Claus 1)</name>
    <dbReference type="NCBI Taxonomy" id="504472"/>
    <lineage>
        <taxon>Bacteria</taxon>
        <taxon>Pseudomonadati</taxon>
        <taxon>Bacteroidota</taxon>
        <taxon>Cytophagia</taxon>
        <taxon>Cytophagales</taxon>
        <taxon>Cytophagaceae</taxon>
        <taxon>Spirosoma</taxon>
    </lineage>
</organism>
<evidence type="ECO:0000259" key="1">
    <source>
        <dbReference type="Pfam" id="PF04773"/>
    </source>
</evidence>
<dbReference type="Gene3D" id="3.55.50.30">
    <property type="match status" value="1"/>
</dbReference>
<gene>
    <name evidence="3" type="ordered locus">Slin_3959</name>
</gene>
<feature type="domain" description="Protein FecR C-terminal" evidence="2">
    <location>
        <begin position="304"/>
        <end position="370"/>
    </location>
</feature>
<name>D2QIM3_SPILD</name>
<feature type="domain" description="FecR protein" evidence="1">
    <location>
        <begin position="155"/>
        <end position="245"/>
    </location>
</feature>
<dbReference type="EMBL" id="CP001769">
    <property type="protein sequence ID" value="ADB39949.1"/>
    <property type="molecule type" value="Genomic_DNA"/>
</dbReference>
<evidence type="ECO:0000313" key="4">
    <source>
        <dbReference type="Proteomes" id="UP000002028"/>
    </source>
</evidence>